<evidence type="ECO:0000256" key="12">
    <source>
        <dbReference type="ARBA" id="ARBA00042244"/>
    </source>
</evidence>
<organism evidence="15 16">
    <name type="scientific">Olea europaea subsp. europaea</name>
    <dbReference type="NCBI Taxonomy" id="158383"/>
    <lineage>
        <taxon>Eukaryota</taxon>
        <taxon>Viridiplantae</taxon>
        <taxon>Streptophyta</taxon>
        <taxon>Embryophyta</taxon>
        <taxon>Tracheophyta</taxon>
        <taxon>Spermatophyta</taxon>
        <taxon>Magnoliopsida</taxon>
        <taxon>eudicotyledons</taxon>
        <taxon>Gunneridae</taxon>
        <taxon>Pentapetalae</taxon>
        <taxon>asterids</taxon>
        <taxon>lamiids</taxon>
        <taxon>Lamiales</taxon>
        <taxon>Oleaceae</taxon>
        <taxon>Oleeae</taxon>
        <taxon>Olea</taxon>
    </lineage>
</organism>
<evidence type="ECO:0000256" key="8">
    <source>
        <dbReference type="ARBA" id="ARBA00023157"/>
    </source>
</evidence>
<dbReference type="PRINTS" id="PR01609">
    <property type="entry name" value="CD36FAMILY"/>
</dbReference>
<keyword evidence="4" id="KW-1003">Cell membrane</keyword>
<proteinExistence type="inferred from homology"/>
<sequence length="288" mass="32690">NSRGPSDIDPAQYYASAERHSQQELSRVLTKRKRKRKQKQTQGHPRAMAAQQHLAKFFILANFCLALGLLLNYALPNLISQVIDKQIALTQSSQTYPMWKEPPVPIYQKFYFFNVTNAHDVEQFGLKPILAEVGPFTYRCKWNKRDIEFLSSDKGQPDLANLMSYKNFKTWHFEPELSIADHSLELVTLNAPLAITLTLIQSASNAVRLLVTFSLDGLSEGFFTKRSVRQLLFDGYPDLLTTFGPLLNAEMLSQGGHFGYMNARNNSLDGTFEVHTGTDEIKKLNTLN</sequence>
<accession>A0A8S0UHE6</accession>
<dbReference type="GO" id="GO:0005044">
    <property type="term" value="F:scavenger receptor activity"/>
    <property type="evidence" value="ECO:0007669"/>
    <property type="project" value="TreeGrafter"/>
</dbReference>
<comment type="caution">
    <text evidence="15">The sequence shown here is derived from an EMBL/GenBank/DDBJ whole genome shotgun (WGS) entry which is preliminary data.</text>
</comment>
<evidence type="ECO:0000256" key="11">
    <source>
        <dbReference type="ARBA" id="ARBA00040821"/>
    </source>
</evidence>
<feature type="non-terminal residue" evidence="15">
    <location>
        <position position="1"/>
    </location>
</feature>
<comment type="similarity">
    <text evidence="3">Belongs to the CD36 family.</text>
</comment>
<evidence type="ECO:0000256" key="7">
    <source>
        <dbReference type="ARBA" id="ARBA00023136"/>
    </source>
</evidence>
<evidence type="ECO:0000256" key="4">
    <source>
        <dbReference type="ARBA" id="ARBA00022475"/>
    </source>
</evidence>
<keyword evidence="9 15" id="KW-0675">Receptor</keyword>
<dbReference type="Gramene" id="OE9A101035T1">
    <property type="protein sequence ID" value="OE9A101035C1"/>
    <property type="gene ID" value="OE9A101035"/>
</dbReference>
<evidence type="ECO:0000313" key="15">
    <source>
        <dbReference type="EMBL" id="CAA3019404.1"/>
    </source>
</evidence>
<reference evidence="15 16" key="1">
    <citation type="submission" date="2019-12" db="EMBL/GenBank/DDBJ databases">
        <authorList>
            <person name="Alioto T."/>
            <person name="Alioto T."/>
            <person name="Gomez Garrido J."/>
        </authorList>
    </citation>
    <scope>NUCLEOTIDE SEQUENCE [LARGE SCALE GENOMIC DNA]</scope>
</reference>
<keyword evidence="5 14" id="KW-0812">Transmembrane</keyword>
<dbReference type="GO" id="GO:0005737">
    <property type="term" value="C:cytoplasm"/>
    <property type="evidence" value="ECO:0007669"/>
    <property type="project" value="TreeGrafter"/>
</dbReference>
<feature type="non-terminal residue" evidence="15">
    <location>
        <position position="288"/>
    </location>
</feature>
<dbReference type="Proteomes" id="UP000594638">
    <property type="component" value="Unassembled WGS sequence"/>
</dbReference>
<evidence type="ECO:0000256" key="6">
    <source>
        <dbReference type="ARBA" id="ARBA00022989"/>
    </source>
</evidence>
<evidence type="ECO:0000256" key="5">
    <source>
        <dbReference type="ARBA" id="ARBA00022692"/>
    </source>
</evidence>
<keyword evidence="8" id="KW-1015">Disulfide bond</keyword>
<feature type="region of interest" description="Disordered" evidence="13">
    <location>
        <begin position="1"/>
        <end position="46"/>
    </location>
</feature>
<protein>
    <recommendedName>
        <fullName evidence="11">Scavenger receptor class B member 1</fullName>
    </recommendedName>
    <alternativeName>
        <fullName evidence="12">SR-BI</fullName>
    </alternativeName>
</protein>
<dbReference type="Pfam" id="PF01130">
    <property type="entry name" value="CD36"/>
    <property type="match status" value="1"/>
</dbReference>
<feature type="compositionally biased region" description="Basic residues" evidence="13">
    <location>
        <begin position="29"/>
        <end position="39"/>
    </location>
</feature>
<dbReference type="GO" id="GO:0005901">
    <property type="term" value="C:caveola"/>
    <property type="evidence" value="ECO:0007669"/>
    <property type="project" value="UniProtKB-SubCell"/>
</dbReference>
<evidence type="ECO:0000256" key="9">
    <source>
        <dbReference type="ARBA" id="ARBA00023170"/>
    </source>
</evidence>
<dbReference type="InterPro" id="IPR002159">
    <property type="entry name" value="CD36_fam"/>
</dbReference>
<keyword evidence="7 14" id="KW-0472">Membrane</keyword>
<dbReference type="EMBL" id="CACTIH010008409">
    <property type="protein sequence ID" value="CAA3019404.1"/>
    <property type="molecule type" value="Genomic_DNA"/>
</dbReference>
<evidence type="ECO:0000256" key="14">
    <source>
        <dbReference type="SAM" id="Phobius"/>
    </source>
</evidence>
<gene>
    <name evidence="15" type="ORF">OLEA9_A101035</name>
</gene>
<evidence type="ECO:0000256" key="3">
    <source>
        <dbReference type="ARBA" id="ARBA00010532"/>
    </source>
</evidence>
<dbReference type="OrthoDB" id="195015at2759"/>
<evidence type="ECO:0000256" key="10">
    <source>
        <dbReference type="ARBA" id="ARBA00023180"/>
    </source>
</evidence>
<dbReference type="PANTHER" id="PTHR11923:SF110">
    <property type="entry name" value="SCAVENGER RECEPTOR CLASS B MEMBER 1"/>
    <property type="match status" value="1"/>
</dbReference>
<feature type="transmembrane region" description="Helical" evidence="14">
    <location>
        <begin position="54"/>
        <end position="75"/>
    </location>
</feature>
<comment type="subcellular location">
    <subcellularLocation>
        <location evidence="2">Cell membrane</location>
        <topology evidence="2">Multi-pass membrane protein</topology>
    </subcellularLocation>
    <subcellularLocation>
        <location evidence="1">Membrane</location>
        <location evidence="1">Caveola</location>
        <topology evidence="1">Multi-pass membrane protein</topology>
    </subcellularLocation>
</comment>
<keyword evidence="6 14" id="KW-1133">Transmembrane helix</keyword>
<name>A0A8S0UHE6_OLEEU</name>
<keyword evidence="10" id="KW-0325">Glycoprotein</keyword>
<evidence type="ECO:0000313" key="16">
    <source>
        <dbReference type="Proteomes" id="UP000594638"/>
    </source>
</evidence>
<evidence type="ECO:0000256" key="1">
    <source>
        <dbReference type="ARBA" id="ARBA00004189"/>
    </source>
</evidence>
<keyword evidence="16" id="KW-1185">Reference proteome</keyword>
<evidence type="ECO:0000256" key="2">
    <source>
        <dbReference type="ARBA" id="ARBA00004651"/>
    </source>
</evidence>
<dbReference type="AlphaFoldDB" id="A0A8S0UHE6"/>
<evidence type="ECO:0000256" key="13">
    <source>
        <dbReference type="SAM" id="MobiDB-lite"/>
    </source>
</evidence>
<dbReference type="PANTHER" id="PTHR11923">
    <property type="entry name" value="SCAVENGER RECEPTOR CLASS B TYPE-1 SR-B1"/>
    <property type="match status" value="1"/>
</dbReference>